<feature type="active site" description="Proton donor" evidence="12">
    <location>
        <position position="85"/>
    </location>
</feature>
<sequence length="311" mass="32082">MTSASAVGTTERRNPATQNLDRLPLPALLRTMNDEDHRVPNAVAAALPAIADATELIVDSLRTGGRLIYTGAGTSGRLGVLDAAECVPTFGTSPEQVVGLIAGGPEAMFRAIEGAEDSPTQGAQDLADIDVDQRDTVVGIAASGRTPYVLGALEHARSVGASTVAVSCNPDSAIGRLAQIAIEVDNGPEVLTGSTRMKAGTSQKIILNMLSTAAMVRLGKVYGNLMVDVVPTNAKLRERAVRIVTEATQCSDADARAALEASDNHAKTAIVMLLCNVDADTARQRLAAADGFVGQAAATPMNPDGPEGTQS</sequence>
<dbReference type="Proteomes" id="UP000316196">
    <property type="component" value="Unassembled WGS sequence"/>
</dbReference>
<comment type="caution">
    <text evidence="15">The sequence shown here is derived from an EMBL/GenBank/DDBJ whole genome shotgun (WGS) entry which is preliminary data.</text>
</comment>
<comment type="similarity">
    <text evidence="7 12">Belongs to the GCKR-like family. MurNAc-6-P etherase subfamily.</text>
</comment>
<dbReference type="InterPro" id="IPR005486">
    <property type="entry name" value="Glucokinase_regulatory_CS"/>
</dbReference>
<evidence type="ECO:0000256" key="2">
    <source>
        <dbReference type="ARBA" id="ARBA00023239"/>
    </source>
</evidence>
<comment type="miscellaneous">
    <text evidence="12">A lyase-type mechanism (elimination/hydration) is suggested for the cleavage of the lactyl ether bond of MurNAc 6-phosphate, with the formation of an alpha,beta-unsaturated aldehyde intermediate with (E)-stereochemistry, followed by the syn addition of water to give product.</text>
</comment>
<comment type="subunit">
    <text evidence="1 12">Homodimer.</text>
</comment>
<dbReference type="OrthoDB" id="9813395at2"/>
<comment type="pathway">
    <text evidence="12">Amino-sugar metabolism; N-acetylmuramate degradation.</text>
</comment>
<feature type="region of interest" description="Disordered" evidence="13">
    <location>
        <begin position="1"/>
        <end position="20"/>
    </location>
</feature>
<dbReference type="PROSITE" id="PS51464">
    <property type="entry name" value="SIS"/>
    <property type="match status" value="1"/>
</dbReference>
<dbReference type="PROSITE" id="PS01272">
    <property type="entry name" value="GCKR"/>
    <property type="match status" value="1"/>
</dbReference>
<keyword evidence="16" id="KW-1185">Reference proteome</keyword>
<evidence type="ECO:0000256" key="11">
    <source>
        <dbReference type="ARBA" id="ARBA00084049"/>
    </source>
</evidence>
<dbReference type="CDD" id="cd05007">
    <property type="entry name" value="SIS_Etherase"/>
    <property type="match status" value="1"/>
</dbReference>
<dbReference type="EC" id="4.2.1.126" evidence="8 12"/>
<comment type="catalytic activity">
    <reaction evidence="4 12">
        <text>N-acetyl-D-muramate 6-phosphate + H2O = N-acetyl-D-glucosamine 6-phosphate + (R)-lactate</text>
        <dbReference type="Rhea" id="RHEA:26410"/>
        <dbReference type="ChEBI" id="CHEBI:15377"/>
        <dbReference type="ChEBI" id="CHEBI:16004"/>
        <dbReference type="ChEBI" id="CHEBI:57513"/>
        <dbReference type="ChEBI" id="CHEBI:58722"/>
        <dbReference type="EC" id="4.2.1.126"/>
    </reaction>
</comment>
<evidence type="ECO:0000313" key="16">
    <source>
        <dbReference type="Proteomes" id="UP000316196"/>
    </source>
</evidence>
<evidence type="ECO:0000256" key="3">
    <source>
        <dbReference type="ARBA" id="ARBA00023277"/>
    </source>
</evidence>
<dbReference type="InterPro" id="IPR046348">
    <property type="entry name" value="SIS_dom_sf"/>
</dbReference>
<dbReference type="InterPro" id="IPR040190">
    <property type="entry name" value="MURQ/GCKR"/>
</dbReference>
<keyword evidence="3 12" id="KW-0119">Carbohydrate metabolism</keyword>
<dbReference type="EMBL" id="VFOR01000004">
    <property type="protein sequence ID" value="TQL56595.1"/>
    <property type="molecule type" value="Genomic_DNA"/>
</dbReference>
<proteinExistence type="inferred from homology"/>
<dbReference type="HAMAP" id="MF_00068">
    <property type="entry name" value="MurQ"/>
    <property type="match status" value="1"/>
</dbReference>
<dbReference type="Gene3D" id="1.10.8.1080">
    <property type="match status" value="1"/>
</dbReference>
<evidence type="ECO:0000256" key="10">
    <source>
        <dbReference type="ARBA" id="ARBA00077905"/>
    </source>
</evidence>
<dbReference type="NCBIfam" id="NF003915">
    <property type="entry name" value="PRK05441.1"/>
    <property type="match status" value="1"/>
</dbReference>
<comment type="pathway">
    <text evidence="5">Amino-sugar metabolism; 1,6-anhydro-N-acetylmuramate degradation.</text>
</comment>
<evidence type="ECO:0000256" key="6">
    <source>
        <dbReference type="ARBA" id="ARBA00060672"/>
    </source>
</evidence>
<evidence type="ECO:0000256" key="7">
    <source>
        <dbReference type="ARBA" id="ARBA00061234"/>
    </source>
</evidence>
<dbReference type="RefSeq" id="WP_142094498.1">
    <property type="nucleotide sequence ID" value="NZ_BAAAMD010000002.1"/>
</dbReference>
<evidence type="ECO:0000259" key="14">
    <source>
        <dbReference type="PROSITE" id="PS51464"/>
    </source>
</evidence>
<name>A0A542Z8G3_9ACTN</name>
<protein>
    <recommendedName>
        <fullName evidence="9 12">N-acetylmuramic acid 6-phosphate etherase</fullName>
        <shortName evidence="12">MurNAc-6-P etherase</shortName>
        <ecNumber evidence="8 12">4.2.1.126</ecNumber>
    </recommendedName>
    <alternativeName>
        <fullName evidence="11 12">N-acetylmuramic acid 6-phosphate hydrolase</fullName>
    </alternativeName>
    <alternativeName>
        <fullName evidence="10 12">N-acetylmuramic acid 6-phosphate lyase</fullName>
    </alternativeName>
</protein>
<accession>A0A542Z8G3</accession>
<dbReference type="Pfam" id="PF22645">
    <property type="entry name" value="GKRP_SIS_N"/>
    <property type="match status" value="1"/>
</dbReference>
<feature type="domain" description="SIS" evidence="14">
    <location>
        <begin position="57"/>
        <end position="220"/>
    </location>
</feature>
<dbReference type="SUPFAM" id="SSF53697">
    <property type="entry name" value="SIS domain"/>
    <property type="match status" value="1"/>
</dbReference>
<evidence type="ECO:0000256" key="1">
    <source>
        <dbReference type="ARBA" id="ARBA00011738"/>
    </source>
</evidence>
<feature type="active site" evidence="12">
    <location>
        <position position="116"/>
    </location>
</feature>
<dbReference type="NCBIfam" id="NF009222">
    <property type="entry name" value="PRK12570.1"/>
    <property type="match status" value="1"/>
</dbReference>
<comment type="pathway">
    <text evidence="6">Cell wall biogenesis.</text>
</comment>
<dbReference type="GO" id="GO:0046348">
    <property type="term" value="P:amino sugar catabolic process"/>
    <property type="evidence" value="ECO:0007669"/>
    <property type="project" value="InterPro"/>
</dbReference>
<evidence type="ECO:0000256" key="5">
    <source>
        <dbReference type="ARBA" id="ARBA00060595"/>
    </source>
</evidence>
<dbReference type="UniPathway" id="UPA00342"/>
<evidence type="ECO:0000313" key="15">
    <source>
        <dbReference type="EMBL" id="TQL56595.1"/>
    </source>
</evidence>
<dbReference type="FunFam" id="1.10.8.1080:FF:000001">
    <property type="entry name" value="N-acetylmuramic acid 6-phosphate etherase"/>
    <property type="match status" value="1"/>
</dbReference>
<dbReference type="NCBIfam" id="TIGR00274">
    <property type="entry name" value="N-acetylmuramic acid 6-phosphate etherase"/>
    <property type="match status" value="1"/>
</dbReference>
<evidence type="ECO:0000256" key="8">
    <source>
        <dbReference type="ARBA" id="ARBA00067056"/>
    </source>
</evidence>
<evidence type="ECO:0000256" key="4">
    <source>
        <dbReference type="ARBA" id="ARBA00051747"/>
    </source>
</evidence>
<dbReference type="FunFam" id="3.40.50.10490:FF:000014">
    <property type="entry name" value="N-acetylmuramic acid 6-phosphate etherase"/>
    <property type="match status" value="1"/>
</dbReference>
<dbReference type="InterPro" id="IPR005488">
    <property type="entry name" value="Etherase_MurQ"/>
</dbReference>
<reference evidence="15 16" key="1">
    <citation type="submission" date="2019-06" db="EMBL/GenBank/DDBJ databases">
        <title>Sequencing the genomes of 1000 actinobacteria strains.</title>
        <authorList>
            <person name="Klenk H.-P."/>
        </authorList>
    </citation>
    <scope>NUCLEOTIDE SEQUENCE [LARGE SCALE GENOMIC DNA]</scope>
    <source>
        <strain evidence="15 16">DSM 8251</strain>
    </source>
</reference>
<dbReference type="GO" id="GO:0016803">
    <property type="term" value="F:ether hydrolase activity"/>
    <property type="evidence" value="ECO:0007669"/>
    <property type="project" value="TreeGrafter"/>
</dbReference>
<organism evidence="15 16">
    <name type="scientific">Propioniferax innocua</name>
    <dbReference type="NCBI Taxonomy" id="1753"/>
    <lineage>
        <taxon>Bacteria</taxon>
        <taxon>Bacillati</taxon>
        <taxon>Actinomycetota</taxon>
        <taxon>Actinomycetes</taxon>
        <taxon>Propionibacteriales</taxon>
        <taxon>Propionibacteriaceae</taxon>
        <taxon>Propioniferax</taxon>
    </lineage>
</organism>
<dbReference type="GO" id="GO:0097173">
    <property type="term" value="P:N-acetylmuramic acid catabolic process"/>
    <property type="evidence" value="ECO:0007669"/>
    <property type="project" value="UniProtKB-UniPathway"/>
</dbReference>
<dbReference type="Gene3D" id="3.40.50.10490">
    <property type="entry name" value="Glucose-6-phosphate isomerase like protein, domain 1"/>
    <property type="match status" value="1"/>
</dbReference>
<dbReference type="GO" id="GO:0097367">
    <property type="term" value="F:carbohydrate derivative binding"/>
    <property type="evidence" value="ECO:0007669"/>
    <property type="project" value="InterPro"/>
</dbReference>
<evidence type="ECO:0000256" key="9">
    <source>
        <dbReference type="ARBA" id="ARBA00070061"/>
    </source>
</evidence>
<dbReference type="GO" id="GO:0009254">
    <property type="term" value="P:peptidoglycan turnover"/>
    <property type="evidence" value="ECO:0007669"/>
    <property type="project" value="TreeGrafter"/>
</dbReference>
<dbReference type="PANTHER" id="PTHR10088:SF4">
    <property type="entry name" value="GLUCOKINASE REGULATORY PROTEIN"/>
    <property type="match status" value="1"/>
</dbReference>
<evidence type="ECO:0000256" key="13">
    <source>
        <dbReference type="SAM" id="MobiDB-lite"/>
    </source>
</evidence>
<evidence type="ECO:0000256" key="12">
    <source>
        <dbReference type="HAMAP-Rule" id="MF_00068"/>
    </source>
</evidence>
<comment type="function">
    <text evidence="12">Specifically catalyzes the cleavage of the D-lactyl ether substituent of MurNAc 6-phosphate, producing GlcNAc 6-phosphate and D-lactate.</text>
</comment>
<dbReference type="GO" id="GO:0016835">
    <property type="term" value="F:carbon-oxygen lyase activity"/>
    <property type="evidence" value="ECO:0007669"/>
    <property type="project" value="UniProtKB-UniRule"/>
</dbReference>
<gene>
    <name evidence="12" type="primary">murQ</name>
    <name evidence="15" type="ORF">FB460_2485</name>
</gene>
<keyword evidence="2 12" id="KW-0456">Lyase</keyword>
<dbReference type="AlphaFoldDB" id="A0A542Z8G3"/>
<dbReference type="InterPro" id="IPR001347">
    <property type="entry name" value="SIS_dom"/>
</dbReference>
<dbReference type="PANTHER" id="PTHR10088">
    <property type="entry name" value="GLUCOKINASE REGULATORY PROTEIN"/>
    <property type="match status" value="1"/>
</dbReference>